<evidence type="ECO:0000313" key="2">
    <source>
        <dbReference type="EMBL" id="KZV50535.1"/>
    </source>
</evidence>
<dbReference type="OrthoDB" id="1751327at2759"/>
<feature type="region of interest" description="Disordered" evidence="1">
    <location>
        <begin position="161"/>
        <end position="182"/>
    </location>
</feature>
<accession>A0A2Z7CW07</accession>
<proteinExistence type="predicted"/>
<dbReference type="InterPro" id="IPR021109">
    <property type="entry name" value="Peptidase_aspartic_dom_sf"/>
</dbReference>
<feature type="region of interest" description="Disordered" evidence="1">
    <location>
        <begin position="1"/>
        <end position="52"/>
    </location>
</feature>
<dbReference type="Proteomes" id="UP000250235">
    <property type="component" value="Unassembled WGS sequence"/>
</dbReference>
<reference evidence="2 3" key="1">
    <citation type="journal article" date="2015" name="Proc. Natl. Acad. Sci. U.S.A.">
        <title>The resurrection genome of Boea hygrometrica: A blueprint for survival of dehydration.</title>
        <authorList>
            <person name="Xiao L."/>
            <person name="Yang G."/>
            <person name="Zhang L."/>
            <person name="Yang X."/>
            <person name="Zhao S."/>
            <person name="Ji Z."/>
            <person name="Zhou Q."/>
            <person name="Hu M."/>
            <person name="Wang Y."/>
            <person name="Chen M."/>
            <person name="Xu Y."/>
            <person name="Jin H."/>
            <person name="Xiao X."/>
            <person name="Hu G."/>
            <person name="Bao F."/>
            <person name="Hu Y."/>
            <person name="Wan P."/>
            <person name="Li L."/>
            <person name="Deng X."/>
            <person name="Kuang T."/>
            <person name="Xiang C."/>
            <person name="Zhu J.K."/>
            <person name="Oliver M.J."/>
            <person name="He Y."/>
        </authorList>
    </citation>
    <scope>NUCLEOTIDE SEQUENCE [LARGE SCALE GENOMIC DNA]</scope>
    <source>
        <strain evidence="3">cv. XS01</strain>
    </source>
</reference>
<dbReference type="AlphaFoldDB" id="A0A2Z7CW07"/>
<dbReference type="Gene3D" id="2.40.70.10">
    <property type="entry name" value="Acid Proteases"/>
    <property type="match status" value="1"/>
</dbReference>
<name>A0A2Z7CW07_9LAMI</name>
<protein>
    <submittedName>
        <fullName evidence="2">Uncharacterized protein</fullName>
    </submittedName>
</protein>
<evidence type="ECO:0000313" key="3">
    <source>
        <dbReference type="Proteomes" id="UP000250235"/>
    </source>
</evidence>
<dbReference type="Pfam" id="PF08284">
    <property type="entry name" value="RVP_2"/>
    <property type="match status" value="1"/>
</dbReference>
<feature type="region of interest" description="Disordered" evidence="1">
    <location>
        <begin position="120"/>
        <end position="144"/>
    </location>
</feature>
<dbReference type="CDD" id="cd00303">
    <property type="entry name" value="retropepsin_like"/>
    <property type="match status" value="1"/>
</dbReference>
<keyword evidence="3" id="KW-1185">Reference proteome</keyword>
<sequence length="305" mass="32794">MFHAPGSGHDTDPVDLVSSPPVSGDGDGISDANSGGSVFGEDDDSSTPPDSLVADEALESQRLAMISAVSILRSYPEFSSEYPLLDRIATIFSDSDVAQARSTSLIAKLEDIHRSILGIPHRGDRTQQDDATPPPPTPPPQLTTYERASVDMLAGITRLLERQSERSGSRTRRMWLSGSASRDPRSLLGEIHVLGVTTLALLDSGATHSFVSSTFTQRMGIIPESLGAALSVMVPSGEELTTISVVQGLTMTFHDHAVIVELDRFSEVRIRPHPRYGLVDRVWSGDRLSAEDSDYQAAMVGGLII</sequence>
<gene>
    <name evidence="2" type="ORF">F511_35199</name>
</gene>
<dbReference type="EMBL" id="KQ992385">
    <property type="protein sequence ID" value="KZV50535.1"/>
    <property type="molecule type" value="Genomic_DNA"/>
</dbReference>
<feature type="compositionally biased region" description="Pro residues" evidence="1">
    <location>
        <begin position="132"/>
        <end position="141"/>
    </location>
</feature>
<organism evidence="2 3">
    <name type="scientific">Dorcoceras hygrometricum</name>
    <dbReference type="NCBI Taxonomy" id="472368"/>
    <lineage>
        <taxon>Eukaryota</taxon>
        <taxon>Viridiplantae</taxon>
        <taxon>Streptophyta</taxon>
        <taxon>Embryophyta</taxon>
        <taxon>Tracheophyta</taxon>
        <taxon>Spermatophyta</taxon>
        <taxon>Magnoliopsida</taxon>
        <taxon>eudicotyledons</taxon>
        <taxon>Gunneridae</taxon>
        <taxon>Pentapetalae</taxon>
        <taxon>asterids</taxon>
        <taxon>lamiids</taxon>
        <taxon>Lamiales</taxon>
        <taxon>Gesneriaceae</taxon>
        <taxon>Didymocarpoideae</taxon>
        <taxon>Trichosporeae</taxon>
        <taxon>Loxocarpinae</taxon>
        <taxon>Dorcoceras</taxon>
    </lineage>
</organism>
<evidence type="ECO:0000256" key="1">
    <source>
        <dbReference type="SAM" id="MobiDB-lite"/>
    </source>
</evidence>